<accession>A0ABD0M0I3</accession>
<organism evidence="3 4">
    <name type="scientific">Batillaria attramentaria</name>
    <dbReference type="NCBI Taxonomy" id="370345"/>
    <lineage>
        <taxon>Eukaryota</taxon>
        <taxon>Metazoa</taxon>
        <taxon>Spiralia</taxon>
        <taxon>Lophotrochozoa</taxon>
        <taxon>Mollusca</taxon>
        <taxon>Gastropoda</taxon>
        <taxon>Caenogastropoda</taxon>
        <taxon>Sorbeoconcha</taxon>
        <taxon>Cerithioidea</taxon>
        <taxon>Batillariidae</taxon>
        <taxon>Batillaria</taxon>
    </lineage>
</organism>
<feature type="coiled-coil region" evidence="1">
    <location>
        <begin position="411"/>
        <end position="438"/>
    </location>
</feature>
<dbReference type="AlphaFoldDB" id="A0ABD0M0I3"/>
<dbReference type="Pfam" id="PF14970">
    <property type="entry name" value="TEDC1"/>
    <property type="match status" value="1"/>
</dbReference>
<proteinExistence type="predicted"/>
<evidence type="ECO:0000259" key="2">
    <source>
        <dbReference type="Pfam" id="PF14970"/>
    </source>
</evidence>
<evidence type="ECO:0000313" key="3">
    <source>
        <dbReference type="EMBL" id="KAK7505429.1"/>
    </source>
</evidence>
<dbReference type="PANTHER" id="PTHR35076">
    <property type="entry name" value="TUBULIN EPSILON AND DELTA COMPLEX PROTEIN 1"/>
    <property type="match status" value="1"/>
</dbReference>
<dbReference type="Proteomes" id="UP001519460">
    <property type="component" value="Unassembled WGS sequence"/>
</dbReference>
<keyword evidence="1" id="KW-0175">Coiled coil</keyword>
<keyword evidence="4" id="KW-1185">Reference proteome</keyword>
<evidence type="ECO:0000256" key="1">
    <source>
        <dbReference type="SAM" id="Coils"/>
    </source>
</evidence>
<name>A0ABD0M0I3_9CAEN</name>
<reference evidence="3 4" key="1">
    <citation type="journal article" date="2023" name="Sci. Data">
        <title>Genome assembly of the Korean intertidal mud-creeper Batillaria attramentaria.</title>
        <authorList>
            <person name="Patra A.K."/>
            <person name="Ho P.T."/>
            <person name="Jun S."/>
            <person name="Lee S.J."/>
            <person name="Kim Y."/>
            <person name="Won Y.J."/>
        </authorList>
    </citation>
    <scope>NUCLEOTIDE SEQUENCE [LARGE SCALE GENOMIC DNA]</scope>
    <source>
        <strain evidence="3">Wonlab-2016</strain>
    </source>
</reference>
<dbReference type="InterPro" id="IPR027996">
    <property type="entry name" value="TEDC1_dom"/>
</dbReference>
<protein>
    <recommendedName>
        <fullName evidence="2">Tubulin epsilon and delta complex protein 1 domain-containing protein</fullName>
    </recommendedName>
</protein>
<comment type="caution">
    <text evidence="3">The sequence shown here is derived from an EMBL/GenBank/DDBJ whole genome shotgun (WGS) entry which is preliminary data.</text>
</comment>
<dbReference type="PANTHER" id="PTHR35076:SF1">
    <property type="entry name" value="TUBULIN EPSILON AND DELTA COMPLEX PROTEIN 1"/>
    <property type="match status" value="1"/>
</dbReference>
<dbReference type="InterPro" id="IPR043535">
    <property type="entry name" value="TEDC1"/>
</dbReference>
<gene>
    <name evidence="3" type="ORF">BaRGS_00003174</name>
</gene>
<dbReference type="EMBL" id="JACVVK020000010">
    <property type="protein sequence ID" value="KAK7505429.1"/>
    <property type="molecule type" value="Genomic_DNA"/>
</dbReference>
<evidence type="ECO:0000313" key="4">
    <source>
        <dbReference type="Proteomes" id="UP001519460"/>
    </source>
</evidence>
<feature type="domain" description="Tubulin epsilon and delta complex protein 1" evidence="2">
    <location>
        <begin position="89"/>
        <end position="264"/>
    </location>
</feature>
<sequence>MSRGIQVRETIELLCRILTDNGASLVEAETLRKAKFDKPEASGPLWQLLFELTSFSKYGKIASSATIAFNKMKTEEKVLCVKKEMQRKGYLSRAFASLPPDMQGGSRELLLALAWLIHTEGIIHRFMDNRSSPVDDDVMSLYESVEEEDSGDHPPFTDKKYTPAQRVQQLLMLNHKLRMKIRLLHAAQQEHATLTHKIHNATYGVTLSPGMNHLTTMQTHMLRHPQEMKKVLTLLEADSSRLENLLQWEDKEIVFWEWMDSVLDLKVQGRVDGGDSFSSDAEGAEMGACAARTVYLDVPPSMGADIAASRRNLMNMILQFESAIEKLEELWETKRSTVSEWELDQLLTAINAEILQLQSTLGREPNKERCLTSRGPSLALVKNKSESRVPAKVSNAVAASSQSRDIEEDTAAPIQDEITRLQMEAESLERELTAMRRDCLQRLNTVAETDPDTICIIPPHVRKLCQ</sequence>